<gene>
    <name evidence="1" type="ORF">LX32DRAFT_633597</name>
</gene>
<proteinExistence type="predicted"/>
<evidence type="ECO:0000313" key="1">
    <source>
        <dbReference type="EMBL" id="KAK2035058.1"/>
    </source>
</evidence>
<organism evidence="1 2">
    <name type="scientific">Colletotrichum zoysiae</name>
    <dbReference type="NCBI Taxonomy" id="1216348"/>
    <lineage>
        <taxon>Eukaryota</taxon>
        <taxon>Fungi</taxon>
        <taxon>Dikarya</taxon>
        <taxon>Ascomycota</taxon>
        <taxon>Pezizomycotina</taxon>
        <taxon>Sordariomycetes</taxon>
        <taxon>Hypocreomycetidae</taxon>
        <taxon>Glomerellales</taxon>
        <taxon>Glomerellaceae</taxon>
        <taxon>Colletotrichum</taxon>
        <taxon>Colletotrichum graminicola species complex</taxon>
    </lineage>
</organism>
<sequence>MCGCKRSVLRVGELFGASQAKRTKRKYITPHIGSYTLRPALYPDSPPKQAQMGYAHLLAATLNLAEEAIKALGPR</sequence>
<keyword evidence="2" id="KW-1185">Reference proteome</keyword>
<name>A0AAD9HU41_9PEZI</name>
<dbReference type="EMBL" id="MU842810">
    <property type="protein sequence ID" value="KAK2035058.1"/>
    <property type="molecule type" value="Genomic_DNA"/>
</dbReference>
<evidence type="ECO:0000313" key="2">
    <source>
        <dbReference type="Proteomes" id="UP001232148"/>
    </source>
</evidence>
<comment type="caution">
    <text evidence="1">The sequence shown here is derived from an EMBL/GenBank/DDBJ whole genome shotgun (WGS) entry which is preliminary data.</text>
</comment>
<dbReference type="Proteomes" id="UP001232148">
    <property type="component" value="Unassembled WGS sequence"/>
</dbReference>
<protein>
    <submittedName>
        <fullName evidence="1">Uncharacterized protein</fullName>
    </submittedName>
</protein>
<dbReference type="AlphaFoldDB" id="A0AAD9HU41"/>
<accession>A0AAD9HU41</accession>
<reference evidence="1" key="1">
    <citation type="submission" date="2021-06" db="EMBL/GenBank/DDBJ databases">
        <title>Comparative genomics, transcriptomics and evolutionary studies reveal genomic signatures of adaptation to plant cell wall in hemibiotrophic fungi.</title>
        <authorList>
            <consortium name="DOE Joint Genome Institute"/>
            <person name="Baroncelli R."/>
            <person name="Diaz J.F."/>
            <person name="Benocci T."/>
            <person name="Peng M."/>
            <person name="Battaglia E."/>
            <person name="Haridas S."/>
            <person name="Andreopoulos W."/>
            <person name="Labutti K."/>
            <person name="Pangilinan J."/>
            <person name="Floch G.L."/>
            <person name="Makela M.R."/>
            <person name="Henrissat B."/>
            <person name="Grigoriev I.V."/>
            <person name="Crouch J.A."/>
            <person name="De Vries R.P."/>
            <person name="Sukno S.A."/>
            <person name="Thon M.R."/>
        </authorList>
    </citation>
    <scope>NUCLEOTIDE SEQUENCE</scope>
    <source>
        <strain evidence="1">MAFF235873</strain>
    </source>
</reference>